<name>A0A815VRQ1_ADIRI</name>
<feature type="repeat" description="TPR" evidence="3">
    <location>
        <begin position="761"/>
        <end position="794"/>
    </location>
</feature>
<evidence type="ECO:0000256" key="1">
    <source>
        <dbReference type="ARBA" id="ARBA00022737"/>
    </source>
</evidence>
<reference evidence="5" key="1">
    <citation type="submission" date="2021-02" db="EMBL/GenBank/DDBJ databases">
        <authorList>
            <person name="Nowell W R."/>
        </authorList>
    </citation>
    <scope>NUCLEOTIDE SEQUENCE</scope>
</reference>
<dbReference type="Gene3D" id="1.25.40.10">
    <property type="entry name" value="Tetratricopeptide repeat domain"/>
    <property type="match status" value="5"/>
</dbReference>
<accession>A0A815VRQ1</accession>
<keyword evidence="1" id="KW-0677">Repeat</keyword>
<feature type="repeat" description="TPR" evidence="3">
    <location>
        <begin position="845"/>
        <end position="878"/>
    </location>
</feature>
<dbReference type="InterPro" id="IPR003540">
    <property type="entry name" value="ADP-ribosyltransferase"/>
</dbReference>
<feature type="repeat" description="TPR" evidence="3">
    <location>
        <begin position="887"/>
        <end position="920"/>
    </location>
</feature>
<dbReference type="InterPro" id="IPR011990">
    <property type="entry name" value="TPR-like_helical_dom_sf"/>
</dbReference>
<dbReference type="Gene3D" id="3.90.176.10">
    <property type="entry name" value="Toxin ADP-ribosyltransferase, Chain A, domain 1"/>
    <property type="match status" value="1"/>
</dbReference>
<gene>
    <name evidence="5" type="ORF">EDS130_LOCUS44792</name>
</gene>
<dbReference type="PROSITE" id="PS50293">
    <property type="entry name" value="TPR_REGION"/>
    <property type="match status" value="4"/>
</dbReference>
<evidence type="ECO:0000256" key="3">
    <source>
        <dbReference type="PROSITE-ProRule" id="PRU00339"/>
    </source>
</evidence>
<feature type="repeat" description="TPR" evidence="3">
    <location>
        <begin position="593"/>
        <end position="626"/>
    </location>
</feature>
<dbReference type="Pfam" id="PF03496">
    <property type="entry name" value="ADPrib_exo_Tox"/>
    <property type="match status" value="1"/>
</dbReference>
<feature type="repeat" description="TPR" evidence="3">
    <location>
        <begin position="929"/>
        <end position="962"/>
    </location>
</feature>
<dbReference type="AlphaFoldDB" id="A0A815VRQ1"/>
<dbReference type="OrthoDB" id="626167at2759"/>
<feature type="repeat" description="TPR" evidence="3">
    <location>
        <begin position="677"/>
        <end position="710"/>
    </location>
</feature>
<dbReference type="Proteomes" id="UP000663852">
    <property type="component" value="Unassembled WGS sequence"/>
</dbReference>
<dbReference type="PROSITE" id="PS50005">
    <property type="entry name" value="TPR"/>
    <property type="match status" value="11"/>
</dbReference>
<dbReference type="InterPro" id="IPR019734">
    <property type="entry name" value="TPR_rpt"/>
</dbReference>
<feature type="repeat" description="TPR" evidence="3">
    <location>
        <begin position="719"/>
        <end position="752"/>
    </location>
</feature>
<evidence type="ECO:0000259" key="4">
    <source>
        <dbReference type="Pfam" id="PF03496"/>
    </source>
</evidence>
<feature type="domain" description="ADP ribosyltransferase" evidence="4">
    <location>
        <begin position="236"/>
        <end position="397"/>
    </location>
</feature>
<comment type="caution">
    <text evidence="5">The sequence shown here is derived from an EMBL/GenBank/DDBJ whole genome shotgun (WGS) entry which is preliminary data.</text>
</comment>
<dbReference type="EMBL" id="CAJNOJ010000923">
    <property type="protein sequence ID" value="CAF1533884.1"/>
    <property type="molecule type" value="Genomic_DNA"/>
</dbReference>
<evidence type="ECO:0000313" key="6">
    <source>
        <dbReference type="Proteomes" id="UP000663852"/>
    </source>
</evidence>
<keyword evidence="2 3" id="KW-0802">TPR repeat</keyword>
<dbReference type="GO" id="GO:0005576">
    <property type="term" value="C:extracellular region"/>
    <property type="evidence" value="ECO:0007669"/>
    <property type="project" value="InterPro"/>
</dbReference>
<sequence length="1054" mass="119697">MEKLGLIEAQSYKQTEKVKELQHINCDDDIMRRRINLQKAQHTIFIWLKTNDTNFQDTSTQLQDIVSTAYTFEDSDECVDFITTVTDNKVCLILAASLERHTIPCIHEISQLHSIFIFGNSITCDDEWKKAWSKVKGIFTEVTVLCHELQQLTRQHHQSDIPISFVTPGEKSNKLDPTFMYTQIMKDMMLTIEYNEEHLSEYCNYCCDTVADNLQTVNRIRQFERDYNEKSPIWCYSYYRFLYSMLNRSLRILDGDIIRRMGFFITALHRAIEQLHKEQYLDNPFPQSFTVYRGQALSKATFDQLTKAKHGLISFNNFLSTSTDYDVAHLLGESNATNPDDVGIVFVMQIDPTQTTTPFTSISEISNFSEENEILFSMHSIFRIHEIQPIDHTHQLYKVHLSLTTDHDQDLHNLTQYIKHESYTDQQSCYALPQLLIDIGQQNAAEPLCQYLLRGTDGKDNSFYSTNKVSFLLGCIKRAQGNYSEALAFHQNLLTNVAQQLPPNHPDLAGSYSNIAVVHGHIGNYSQALEYHEKALAIRTQSLPPNHPHLAGYYTNIGALHHEVGNYSQALEYQEKALSIQTQSLPRNHPHLGASYNNIGEAHREMGNYSHALEHHEKALSIRTESLPPNHPDFAGSYANIGVVHREMGNYSHALEYHEKALSIRTESLPPNHPDLARSYANISGVHHATGNYSQALEYQEKALSILTQSLPRNHPSLAASYTNIGEVHREMGNYSQALEHHEKALSIRTESLPPNHPDLARSYTNIGVVHGHMGNYSHALEYHEKALAILTQQLPPNRPDLAGYYSNIAVVHGHMGNYSHALEYHEKALAILTQQLPPNRPDLAGSYSNIAVVHGHMGNYSQALEYHEKALSIQTESLPPNHTDLAASYTNIGVVHHEMGNYSQALEYHEKALSIRTESLPPNHPDLARSYTNIGVVHHEMGNYSQALEHHEKALWINTKSVPPNHPSLAASYVCIGLVLERNGDVSRARYHYRKAHEILAALLPLVDERIIGIWEKLGYVYTKKGKHGQVLAFCPATSVSTEKWRCHARCSE</sequence>
<feature type="repeat" description="TPR" evidence="3">
    <location>
        <begin position="509"/>
        <end position="542"/>
    </location>
</feature>
<feature type="repeat" description="TPR" evidence="3">
    <location>
        <begin position="551"/>
        <end position="584"/>
    </location>
</feature>
<dbReference type="SUPFAM" id="SSF56399">
    <property type="entry name" value="ADP-ribosylation"/>
    <property type="match status" value="1"/>
</dbReference>
<dbReference type="SMART" id="SM00028">
    <property type="entry name" value="TPR"/>
    <property type="match status" value="13"/>
</dbReference>
<dbReference type="PROSITE" id="PS51996">
    <property type="entry name" value="TR_MART"/>
    <property type="match status" value="1"/>
</dbReference>
<evidence type="ECO:0000256" key="2">
    <source>
        <dbReference type="ARBA" id="ARBA00022803"/>
    </source>
</evidence>
<dbReference type="PANTHER" id="PTHR45641:SF1">
    <property type="entry name" value="AAA+ ATPASE DOMAIN-CONTAINING PROTEIN"/>
    <property type="match status" value="1"/>
</dbReference>
<dbReference type="SUPFAM" id="SSF48452">
    <property type="entry name" value="TPR-like"/>
    <property type="match status" value="2"/>
</dbReference>
<protein>
    <recommendedName>
        <fullName evidence="4">ADP ribosyltransferase domain-containing protein</fullName>
    </recommendedName>
</protein>
<feature type="repeat" description="TPR" evidence="3">
    <location>
        <begin position="803"/>
        <end position="836"/>
    </location>
</feature>
<dbReference type="PANTHER" id="PTHR45641">
    <property type="entry name" value="TETRATRICOPEPTIDE REPEAT PROTEIN (AFU_ORTHOLOGUE AFUA_6G03870)"/>
    <property type="match status" value="1"/>
</dbReference>
<feature type="repeat" description="TPR" evidence="3">
    <location>
        <begin position="635"/>
        <end position="668"/>
    </location>
</feature>
<dbReference type="Pfam" id="PF13424">
    <property type="entry name" value="TPR_12"/>
    <property type="match status" value="6"/>
</dbReference>
<dbReference type="SUPFAM" id="SSF81901">
    <property type="entry name" value="HCP-like"/>
    <property type="match status" value="1"/>
</dbReference>
<evidence type="ECO:0000313" key="5">
    <source>
        <dbReference type="EMBL" id="CAF1533884.1"/>
    </source>
</evidence>
<organism evidence="5 6">
    <name type="scientific">Adineta ricciae</name>
    <name type="common">Rotifer</name>
    <dbReference type="NCBI Taxonomy" id="249248"/>
    <lineage>
        <taxon>Eukaryota</taxon>
        <taxon>Metazoa</taxon>
        <taxon>Spiralia</taxon>
        <taxon>Gnathifera</taxon>
        <taxon>Rotifera</taxon>
        <taxon>Eurotatoria</taxon>
        <taxon>Bdelloidea</taxon>
        <taxon>Adinetida</taxon>
        <taxon>Adinetidae</taxon>
        <taxon>Adineta</taxon>
    </lineage>
</organism>
<proteinExistence type="predicted"/>